<dbReference type="PANTHER" id="PTHR32046">
    <property type="entry name" value="G DOMAIN-CONTAINING PROTEIN"/>
    <property type="match status" value="1"/>
</dbReference>
<reference evidence="2" key="1">
    <citation type="journal article" date="2020" name="Fungal Divers.">
        <title>Resolving the Mortierellaceae phylogeny through synthesis of multi-gene phylogenetics and phylogenomics.</title>
        <authorList>
            <person name="Vandepol N."/>
            <person name="Liber J."/>
            <person name="Desiro A."/>
            <person name="Na H."/>
            <person name="Kennedy M."/>
            <person name="Barry K."/>
            <person name="Grigoriev I.V."/>
            <person name="Miller A.N."/>
            <person name="O'Donnell K."/>
            <person name="Stajich J.E."/>
            <person name="Bonito G."/>
        </authorList>
    </citation>
    <scope>NUCLEOTIDE SEQUENCE</scope>
    <source>
        <strain evidence="2">NVP1</strain>
    </source>
</reference>
<organism evidence="2 3">
    <name type="scientific">Podila minutissima</name>
    <dbReference type="NCBI Taxonomy" id="64525"/>
    <lineage>
        <taxon>Eukaryota</taxon>
        <taxon>Fungi</taxon>
        <taxon>Fungi incertae sedis</taxon>
        <taxon>Mucoromycota</taxon>
        <taxon>Mortierellomycotina</taxon>
        <taxon>Mortierellomycetes</taxon>
        <taxon>Mortierellales</taxon>
        <taxon>Mortierellaceae</taxon>
        <taxon>Podila</taxon>
    </lineage>
</organism>
<feature type="region of interest" description="Disordered" evidence="1">
    <location>
        <begin position="906"/>
        <end position="961"/>
    </location>
</feature>
<dbReference type="EMBL" id="JAAAUY010000414">
    <property type="protein sequence ID" value="KAF9330204.1"/>
    <property type="molecule type" value="Genomic_DNA"/>
</dbReference>
<accession>A0A9P5SI50</accession>
<feature type="region of interest" description="Disordered" evidence="1">
    <location>
        <begin position="565"/>
        <end position="601"/>
    </location>
</feature>
<evidence type="ECO:0000256" key="1">
    <source>
        <dbReference type="SAM" id="MobiDB-lite"/>
    </source>
</evidence>
<dbReference type="Gene3D" id="3.40.50.300">
    <property type="entry name" value="P-loop containing nucleotide triphosphate hydrolases"/>
    <property type="match status" value="2"/>
</dbReference>
<feature type="compositionally biased region" description="Basic and acidic residues" evidence="1">
    <location>
        <begin position="906"/>
        <end position="923"/>
    </location>
</feature>
<proteinExistence type="predicted"/>
<name>A0A9P5SI50_9FUNG</name>
<evidence type="ECO:0000313" key="3">
    <source>
        <dbReference type="Proteomes" id="UP000696485"/>
    </source>
</evidence>
<evidence type="ECO:0008006" key="4">
    <source>
        <dbReference type="Google" id="ProtNLM"/>
    </source>
</evidence>
<comment type="caution">
    <text evidence="2">The sequence shown here is derived from an EMBL/GenBank/DDBJ whole genome shotgun (WGS) entry which is preliminary data.</text>
</comment>
<protein>
    <recommendedName>
        <fullName evidence="4">G domain-containing protein</fullName>
    </recommendedName>
</protein>
<sequence length="999" mass="114494">MADKATQRECNILFLGESQSGKSTLIECLKKYADPDYIVNRLNIGDGIFSYTSNVIKTTINTNLPTSHVLGKQEERIDYGTFLEGDQEDYEDELNERRKYRMEREESNSDQVTFNLYDTPGLNEIALFDEKNIAIIFSALEKEKVPSINLVIITIANNPFTEDLQNALKAYINLLPDLNGNIVFVHTKIDYSKLHPQEEQFVLTLKEKKRILHHLMGRDTVPHVLIDNDINSTRVIRNCMTQNKLRELLAIAKLNQPIPLQIMYVNKTEKMRTIEVILKQKCDAKITALEAELLGKNETMETVLARRLQIENVIAMLEQDLQTVSRDLAFYDKETLELLYEERYDQAWSMTKISEPRTAMYYPGRIISASSGFISHTLDLIDIQAHNIEVMRTAGGVGENHWAVQFRRECFQNGVFHVKIYIKKSKMYVREIERLRTQELVIKSTILELQSECQVCGAEGQEIPVEVQVVMEELGKWRHILGRISAQRLHLGVFQAVMDADVYVRDDSVSAANLESHFWEMKTKIEELEESARLFAMSLNQDEETLELVDSDEHVEDPGLFAEVEEKDARREAEEAEALALDESRKEAAPSPFPSPNRSGNVGESQYSILVFGRTQAGKSTFIEFVRNYANPDHAIDKNLIGSSNFSKTETSKEFIVTSDLPSHEVCHEDSHEPIDTEVLCQSCNNMDDYADAINNKKTTCRLAQQNSNHLLERPVTIKFLDTPGINDTNCRDVEHAKRIIDGMLNVKSFNLIVVIVNIKHPIHREQRVAFNYYSRVIHALQGHLSNVVFVYTHVEYKCRHHTNINHHEALDRAHRAFSCLFREGAQPSEDGVSDLAMMTQESDMDLYPRYVIDLKKHRPICKCMMQETIRDILRLAVTTPAASFNMSKENLDRVWAMEHPDKKNYEAREKKAKEEEFRKRQQAEAQAGVEKKATPIPLTDLIQPDDSPNAQSADCQGWDIPDWCKSVLGIVSDRGEDCDDGDDEEERREKEETGPKEE</sequence>
<feature type="compositionally biased region" description="Acidic residues" evidence="1">
    <location>
        <begin position="977"/>
        <end position="987"/>
    </location>
</feature>
<keyword evidence="3" id="KW-1185">Reference proteome</keyword>
<evidence type="ECO:0000313" key="2">
    <source>
        <dbReference type="EMBL" id="KAF9330204.1"/>
    </source>
</evidence>
<feature type="compositionally biased region" description="Basic and acidic residues" evidence="1">
    <location>
        <begin position="988"/>
        <end position="999"/>
    </location>
</feature>
<dbReference type="SUPFAM" id="SSF52540">
    <property type="entry name" value="P-loop containing nucleoside triphosphate hydrolases"/>
    <property type="match status" value="2"/>
</dbReference>
<dbReference type="Proteomes" id="UP000696485">
    <property type="component" value="Unassembled WGS sequence"/>
</dbReference>
<gene>
    <name evidence="2" type="ORF">BG006_006822</name>
</gene>
<dbReference type="AlphaFoldDB" id="A0A9P5SI50"/>
<dbReference type="PANTHER" id="PTHR32046:SF11">
    <property type="entry name" value="IMMUNE-ASSOCIATED NUCLEOTIDE-BINDING PROTEIN 10-LIKE"/>
    <property type="match status" value="1"/>
</dbReference>
<feature type="region of interest" description="Disordered" evidence="1">
    <location>
        <begin position="973"/>
        <end position="999"/>
    </location>
</feature>
<dbReference type="InterPro" id="IPR027417">
    <property type="entry name" value="P-loop_NTPase"/>
</dbReference>